<evidence type="ECO:0000256" key="2">
    <source>
        <dbReference type="ARBA" id="ARBA00023274"/>
    </source>
</evidence>
<dbReference type="GO" id="GO:0003735">
    <property type="term" value="F:structural constituent of ribosome"/>
    <property type="evidence" value="ECO:0007669"/>
    <property type="project" value="InterPro"/>
</dbReference>
<accession>A0A0G0CXD3</accession>
<organism evidence="4 5">
    <name type="scientific">Candidatus Woesebacteria bacterium GW2011_GWA2_33_28</name>
    <dbReference type="NCBI Taxonomy" id="1618561"/>
    <lineage>
        <taxon>Bacteria</taxon>
        <taxon>Candidatus Woeseibacteriota</taxon>
    </lineage>
</organism>
<protein>
    <recommendedName>
        <fullName evidence="3">Small ribosomal subunit protein bS16</fullName>
    </recommendedName>
</protein>
<dbReference type="PANTHER" id="PTHR12919:SF20">
    <property type="entry name" value="SMALL RIBOSOMAL SUBUNIT PROTEIN BS16M"/>
    <property type="match status" value="1"/>
</dbReference>
<dbReference type="GO" id="GO:0006412">
    <property type="term" value="P:translation"/>
    <property type="evidence" value="ECO:0007669"/>
    <property type="project" value="UniProtKB-UniRule"/>
</dbReference>
<dbReference type="SUPFAM" id="SSF54565">
    <property type="entry name" value="Ribosomal protein S16"/>
    <property type="match status" value="1"/>
</dbReference>
<comment type="caution">
    <text evidence="4">The sequence shown here is derived from an EMBL/GenBank/DDBJ whole genome shotgun (WGS) entry which is preliminary data.</text>
</comment>
<dbReference type="Gene3D" id="3.30.1320.10">
    <property type="match status" value="1"/>
</dbReference>
<dbReference type="PANTHER" id="PTHR12919">
    <property type="entry name" value="30S RIBOSOMAL PROTEIN S16"/>
    <property type="match status" value="1"/>
</dbReference>
<keyword evidence="1 3" id="KW-0689">Ribosomal protein</keyword>
<dbReference type="InterPro" id="IPR000307">
    <property type="entry name" value="Ribosomal_bS16"/>
</dbReference>
<proteinExistence type="inferred from homology"/>
<reference evidence="4 5" key="1">
    <citation type="journal article" date="2015" name="Nature">
        <title>rRNA introns, odd ribosomes, and small enigmatic genomes across a large radiation of phyla.</title>
        <authorList>
            <person name="Brown C.T."/>
            <person name="Hug L.A."/>
            <person name="Thomas B.C."/>
            <person name="Sharon I."/>
            <person name="Castelle C.J."/>
            <person name="Singh A."/>
            <person name="Wilkins M.J."/>
            <person name="Williams K.H."/>
            <person name="Banfield J.F."/>
        </authorList>
    </citation>
    <scope>NUCLEOTIDE SEQUENCE [LARGE SCALE GENOMIC DNA]</scope>
</reference>
<name>A0A0G0CXD3_9BACT</name>
<dbReference type="NCBIfam" id="TIGR00002">
    <property type="entry name" value="S16"/>
    <property type="match status" value="1"/>
</dbReference>
<dbReference type="GO" id="GO:0015935">
    <property type="term" value="C:small ribosomal subunit"/>
    <property type="evidence" value="ECO:0007669"/>
    <property type="project" value="TreeGrafter"/>
</dbReference>
<dbReference type="HAMAP" id="MF_00385">
    <property type="entry name" value="Ribosomal_bS16"/>
    <property type="match status" value="1"/>
</dbReference>
<evidence type="ECO:0000256" key="3">
    <source>
        <dbReference type="HAMAP-Rule" id="MF_00385"/>
    </source>
</evidence>
<dbReference type="Proteomes" id="UP000033995">
    <property type="component" value="Unassembled WGS sequence"/>
</dbReference>
<dbReference type="EMBL" id="LBOZ01000002">
    <property type="protein sequence ID" value="KKP48072.1"/>
    <property type="molecule type" value="Genomic_DNA"/>
</dbReference>
<comment type="similarity">
    <text evidence="3">Belongs to the bacterial ribosomal protein bS16 family.</text>
</comment>
<evidence type="ECO:0000313" key="5">
    <source>
        <dbReference type="Proteomes" id="UP000033995"/>
    </source>
</evidence>
<dbReference type="GO" id="GO:0005737">
    <property type="term" value="C:cytoplasm"/>
    <property type="evidence" value="ECO:0007669"/>
    <property type="project" value="UniProtKB-ARBA"/>
</dbReference>
<gene>
    <name evidence="3" type="primary">rpsP</name>
    <name evidence="4" type="ORF">UR38_C0002G0175</name>
</gene>
<dbReference type="Pfam" id="PF00886">
    <property type="entry name" value="Ribosomal_S16"/>
    <property type="match status" value="1"/>
</dbReference>
<dbReference type="InterPro" id="IPR023803">
    <property type="entry name" value="Ribosomal_bS16_dom_sf"/>
</dbReference>
<keyword evidence="2 3" id="KW-0687">Ribonucleoprotein</keyword>
<evidence type="ECO:0000313" key="4">
    <source>
        <dbReference type="EMBL" id="KKP48072.1"/>
    </source>
</evidence>
<evidence type="ECO:0000256" key="1">
    <source>
        <dbReference type="ARBA" id="ARBA00022980"/>
    </source>
</evidence>
<dbReference type="AlphaFoldDB" id="A0A0G0CXD3"/>
<sequence>MSVSIKLARMGTKNNAFYRIIAGTTRSKVDGKNLEVLGTYNPKLKKLDIDKKKFESWTKKGAILTEGVRKILKNK</sequence>